<proteinExistence type="predicted"/>
<reference evidence="2" key="1">
    <citation type="journal article" date="2023" name="Front. Plant Sci.">
        <title>Chromosomal-level genome assembly of Melastoma candidum provides insights into trichome evolution.</title>
        <authorList>
            <person name="Zhong Y."/>
            <person name="Wu W."/>
            <person name="Sun C."/>
            <person name="Zou P."/>
            <person name="Liu Y."/>
            <person name="Dai S."/>
            <person name="Zhou R."/>
        </authorList>
    </citation>
    <scope>NUCLEOTIDE SEQUENCE [LARGE SCALE GENOMIC DNA]</scope>
</reference>
<protein>
    <submittedName>
        <fullName evidence="1">Uncharacterized protein</fullName>
    </submittedName>
</protein>
<accession>A0ACB9MQV1</accession>
<evidence type="ECO:0000313" key="1">
    <source>
        <dbReference type="EMBL" id="KAI4326073.1"/>
    </source>
</evidence>
<keyword evidence="2" id="KW-1185">Reference proteome</keyword>
<dbReference type="EMBL" id="CM042888">
    <property type="protein sequence ID" value="KAI4326073.1"/>
    <property type="molecule type" value="Genomic_DNA"/>
</dbReference>
<evidence type="ECO:0000313" key="2">
    <source>
        <dbReference type="Proteomes" id="UP001057402"/>
    </source>
</evidence>
<sequence length="855" mass="96956">MDPPRVVYSDHCALFVPEAVPTERQASLSPLSGFHKGYYVDNEEEQGGSSGTSEWSPNGIRFVTLHVHETDVKSVLNVKAQVVIWLQSVNYLREEDFGRETLALTRFPRGSRVSFQMEGFWSGYSGRLCMVGPTSSKRRHLVDLRAVLKLNNVGTTANITSLFSGTLASLNSPDYKGYFKELPIIIFPMMNYDYVSDHGSSGGGGRTDLPRGLPLRKNTFCPDLRMIGRKFHIKYNPHCEAVSGCEIFKGSPGFLPRVMLLDEIHCSEEERKLRLLLNFVNTSFESFRWHYRLNRMLVGEGRWDDATKRLKIVACRFTTQGSASAVKVEDCNTNLEILFPAVWSIQNSYSMMGRIWRTRTQDDPGYQYTEAERVHNLCPAGIAEKEKNIYPSGSSPDLRFQVKVTNSQGRVAYGNFDPLFFGNQFFGNNATSNDSPSKQSTNESDDFAMKRGMFNISYSIRVPRHITEESDATGMSTWGAEELRLTAEGVYDMNTGTVCMIGCRTIASISGTNPQEDVDPLDCEILIRIRFPPVNLARKGNYIGGTIESMRAQTDPLYFKTLNVSSNKLYMEEARKFIWRTDAEFLLALASNTFTGLFVVKQIQLTKQNREAARLTSLFMLLILSLSNVLPLMFAIRKWLPERDNLQDILLMCSRLIGPSEVVLTTVTTFAFLLQLRLLQLNWSTKATRTTEKKMLIILLPIYVTGALLTIALHWGIPRPIHVGLKFYTELVLDGFLAPQILLNILANSKQKALSSYFYSGISVIRLLPHARYIHSSRHYYLSERFLEYHMIDIPEEHNLFFKLIAGEIMSCLGIIALAVIVHCQQRFGGTCVIPERFRIHKRELVPADEEFQLT</sequence>
<organism evidence="1 2">
    <name type="scientific">Melastoma candidum</name>
    <dbReference type="NCBI Taxonomy" id="119954"/>
    <lineage>
        <taxon>Eukaryota</taxon>
        <taxon>Viridiplantae</taxon>
        <taxon>Streptophyta</taxon>
        <taxon>Embryophyta</taxon>
        <taxon>Tracheophyta</taxon>
        <taxon>Spermatophyta</taxon>
        <taxon>Magnoliopsida</taxon>
        <taxon>eudicotyledons</taxon>
        <taxon>Gunneridae</taxon>
        <taxon>Pentapetalae</taxon>
        <taxon>rosids</taxon>
        <taxon>malvids</taxon>
        <taxon>Myrtales</taxon>
        <taxon>Melastomataceae</taxon>
        <taxon>Melastomatoideae</taxon>
        <taxon>Melastomateae</taxon>
        <taxon>Melastoma</taxon>
    </lineage>
</organism>
<gene>
    <name evidence="1" type="ORF">MLD38_031423</name>
</gene>
<comment type="caution">
    <text evidence="1">The sequence shown here is derived from an EMBL/GenBank/DDBJ whole genome shotgun (WGS) entry which is preliminary data.</text>
</comment>
<name>A0ACB9MQV1_9MYRT</name>
<dbReference type="Proteomes" id="UP001057402">
    <property type="component" value="Chromosome 9"/>
</dbReference>